<keyword evidence="16" id="KW-1185">Reference proteome</keyword>
<evidence type="ECO:0000256" key="3">
    <source>
        <dbReference type="ARBA" id="ARBA00022670"/>
    </source>
</evidence>
<evidence type="ECO:0000259" key="11">
    <source>
        <dbReference type="Pfam" id="PF00082"/>
    </source>
</evidence>
<dbReference type="Gene3D" id="2.60.120.380">
    <property type="match status" value="1"/>
</dbReference>
<dbReference type="Pfam" id="PF00082">
    <property type="entry name" value="Peptidase_S8"/>
    <property type="match status" value="1"/>
</dbReference>
<dbReference type="Gene3D" id="3.50.30.30">
    <property type="match status" value="1"/>
</dbReference>
<evidence type="ECO:0000259" key="13">
    <source>
        <dbReference type="Pfam" id="PF05922"/>
    </source>
</evidence>
<feature type="domain" description="Inhibitor I9" evidence="13">
    <location>
        <begin position="39"/>
        <end position="127"/>
    </location>
</feature>
<feature type="domain" description="Subtilisin-like protease fibronectin type-III" evidence="14">
    <location>
        <begin position="689"/>
        <end position="783"/>
    </location>
</feature>
<dbReference type="Pfam" id="PF05922">
    <property type="entry name" value="Inhibitor_I9"/>
    <property type="match status" value="1"/>
</dbReference>
<evidence type="ECO:0000256" key="6">
    <source>
        <dbReference type="ARBA" id="ARBA00022825"/>
    </source>
</evidence>
<dbReference type="InterPro" id="IPR036852">
    <property type="entry name" value="Peptidase_S8/S53_dom_sf"/>
</dbReference>
<evidence type="ECO:0000259" key="12">
    <source>
        <dbReference type="Pfam" id="PF02225"/>
    </source>
</evidence>
<dbReference type="Gene3D" id="3.40.50.200">
    <property type="entry name" value="Peptidase S8/S53 domain"/>
    <property type="match status" value="1"/>
</dbReference>
<feature type="signal peptide" evidence="10">
    <location>
        <begin position="1"/>
        <end position="27"/>
    </location>
</feature>
<dbReference type="PANTHER" id="PTHR10795">
    <property type="entry name" value="PROPROTEIN CONVERTASE SUBTILISIN/KEXIN"/>
    <property type="match status" value="1"/>
</dbReference>
<sequence>MKRIIAFAGVAATAVAFAGASAGGANATTAPSGKGVGGSYIVVMQADPLLRSTKQSDLRTSGAQSKRAALKASHDKVLKGAGIAVSRKVNTYTNALNGFSVLTDAKGAAALAKQPGVAAVLKDEMRQPTAIAAAVNEAKAAPSGVNDLQKFLGLDTGAYAKGIKGNGVIVGVIDTGIWPEHPMLRDNGTFPAAPTLDESERSACAFGNQAWNPNDKPFTCNNKLIGAREFLDVYKSQTGLEHDEFDSARDNEGHGTHTATTAAGNANVQSRIFGVNKDIVSGIAPRAQIIAYKALGDAGGYGSDLTAAIDQAVADGVDVINYSIGGGAEVVSADTLAFLFAADAGVFAAVSAGNDGPGPETVGGPANVPWVTGVGATTFPRNFAGRVKLGDGRVFKGTSVTKGTGVKPIIDGTHAGGTDSRYCVEGSLSAAKVRGKIVLCERGVNGRVAKSAEVKRAGGVGMVLFNSTDGDTMFSDNFFVPTVMMDYTNGARIRRYANNTPGATARITNLGMDTLWHYSPTVTYFSSRGPTVPNSDTIKPDISAPGAQIMAGNTPMPSGGSQPAGQLWQAIAGTSMSSPVVAGSYALLKQAHPEWSAAAAKSALMTQSYAAVRKNDRVTPADPFDTGSGMAKLGSPGAKSTSFQPGLVYDAGFYDYLGFLCDEGREAFANPDATCGGLANAGYATTAENLNYPSIGMSAVPGTMTVKRTVTNVSSQAITATASVRAPQGYRVTVSPATITVAPGASKSFEVSVTNTGAPIGAWRFGSLTWQGSGYAVRSPIAVNATRIASPAEITGTGTSGQATITSTVGVAGTYTATAHGLVPAEHHNDTVAQDPDQTYPSPDDGAGVDRIPYTLNGVDHARWKLDVGGDVDLDIYLLDSSGKVVAQSTNGGTDEQIDLVRPADGTYTMIVHGWAVGATPVAYDLRSWLVPATTGGSLSVVSGSPQNVAVGDKVDVVVGWSGLTAGVEYLGSVTHRIGGTIEADTVVAVNP</sequence>
<dbReference type="PROSITE" id="PS00136">
    <property type="entry name" value="SUBTILASE_ASP"/>
    <property type="match status" value="1"/>
</dbReference>
<dbReference type="PROSITE" id="PS51892">
    <property type="entry name" value="SUBTILASE"/>
    <property type="match status" value="1"/>
</dbReference>
<dbReference type="Pfam" id="PF02225">
    <property type="entry name" value="PA"/>
    <property type="match status" value="1"/>
</dbReference>
<dbReference type="Gene3D" id="3.30.70.80">
    <property type="entry name" value="Peptidase S8 propeptide/proteinase inhibitor I9"/>
    <property type="match status" value="1"/>
</dbReference>
<evidence type="ECO:0000256" key="2">
    <source>
        <dbReference type="ARBA" id="ARBA00022525"/>
    </source>
</evidence>
<dbReference type="OrthoDB" id="614750at2"/>
<dbReference type="InterPro" id="IPR041469">
    <property type="entry name" value="Subtilisin-like_FN3"/>
</dbReference>
<dbReference type="SUPFAM" id="SSF52025">
    <property type="entry name" value="PA domain"/>
    <property type="match status" value="1"/>
</dbReference>
<dbReference type="EMBL" id="CAJA01000080">
    <property type="protein sequence ID" value="CCH72484.1"/>
    <property type="molecule type" value="Genomic_DNA"/>
</dbReference>
<name>W6K2C5_9MICO</name>
<protein>
    <submittedName>
        <fullName evidence="15">Serine protease, subtilase family</fullName>
        <ecNumber evidence="15">3.4.21.-</ecNumber>
    </submittedName>
</protein>
<dbReference type="InterPro" id="IPR000209">
    <property type="entry name" value="Peptidase_S8/S53_dom"/>
</dbReference>
<keyword evidence="6 8" id="KW-0720">Serine protease</keyword>
<keyword evidence="3 8" id="KW-0645">Protease</keyword>
<dbReference type="PROSITE" id="PS00138">
    <property type="entry name" value="SUBTILASE_SER"/>
    <property type="match status" value="1"/>
</dbReference>
<evidence type="ECO:0000256" key="1">
    <source>
        <dbReference type="ARBA" id="ARBA00011073"/>
    </source>
</evidence>
<feature type="domain" description="Peptidase S8/S53" evidence="11">
    <location>
        <begin position="165"/>
        <end position="615"/>
    </location>
</feature>
<dbReference type="InterPro" id="IPR045051">
    <property type="entry name" value="SBT"/>
</dbReference>
<dbReference type="AlphaFoldDB" id="W6K2C5"/>
<keyword evidence="2" id="KW-0964">Secreted</keyword>
<dbReference type="CDD" id="cd02120">
    <property type="entry name" value="PA_subtilisin_like"/>
    <property type="match status" value="1"/>
</dbReference>
<dbReference type="GO" id="GO:0006508">
    <property type="term" value="P:proteolysis"/>
    <property type="evidence" value="ECO:0007669"/>
    <property type="project" value="UniProtKB-KW"/>
</dbReference>
<evidence type="ECO:0000256" key="7">
    <source>
        <dbReference type="PIRSR" id="PIRSR615500-1"/>
    </source>
</evidence>
<feature type="domain" description="PA" evidence="12">
    <location>
        <begin position="427"/>
        <end position="493"/>
    </location>
</feature>
<dbReference type="InterPro" id="IPR003137">
    <property type="entry name" value="PA_domain"/>
</dbReference>
<feature type="active site" description="Charge relay system" evidence="7 8">
    <location>
        <position position="254"/>
    </location>
</feature>
<dbReference type="Pfam" id="PF17766">
    <property type="entry name" value="fn3_6"/>
    <property type="match status" value="1"/>
</dbReference>
<dbReference type="PRINTS" id="PR00723">
    <property type="entry name" value="SUBTILISIN"/>
</dbReference>
<dbReference type="InterPro" id="IPR010259">
    <property type="entry name" value="S8pro/Inhibitor_I9"/>
</dbReference>
<feature type="active site" description="Charge relay system" evidence="7 8">
    <location>
        <position position="575"/>
    </location>
</feature>
<keyword evidence="4 10" id="KW-0732">Signal</keyword>
<feature type="chain" id="PRO_5004879077" evidence="10">
    <location>
        <begin position="28"/>
        <end position="992"/>
    </location>
</feature>
<dbReference type="InterPro" id="IPR037045">
    <property type="entry name" value="S8pro/Inhibitor_I9_sf"/>
</dbReference>
<organism evidence="15 16">
    <name type="scientific">Nostocoides australiense Ben110</name>
    <dbReference type="NCBI Taxonomy" id="1193182"/>
    <lineage>
        <taxon>Bacteria</taxon>
        <taxon>Bacillati</taxon>
        <taxon>Actinomycetota</taxon>
        <taxon>Actinomycetes</taxon>
        <taxon>Micrococcales</taxon>
        <taxon>Intrasporangiaceae</taxon>
        <taxon>Nostocoides</taxon>
    </lineage>
</organism>
<gene>
    <name evidence="15" type="ORF">BN11_1700012</name>
</gene>
<dbReference type="GO" id="GO:0004252">
    <property type="term" value="F:serine-type endopeptidase activity"/>
    <property type="evidence" value="ECO:0007669"/>
    <property type="project" value="UniProtKB-UniRule"/>
</dbReference>
<keyword evidence="5 8" id="KW-0378">Hydrolase</keyword>
<evidence type="ECO:0000259" key="14">
    <source>
        <dbReference type="Pfam" id="PF17766"/>
    </source>
</evidence>
<dbReference type="Gene3D" id="2.60.40.2310">
    <property type="match status" value="1"/>
</dbReference>
<dbReference type="EC" id="3.4.21.-" evidence="15"/>
<evidence type="ECO:0000256" key="10">
    <source>
        <dbReference type="SAM" id="SignalP"/>
    </source>
</evidence>
<evidence type="ECO:0000256" key="5">
    <source>
        <dbReference type="ARBA" id="ARBA00022801"/>
    </source>
</evidence>
<dbReference type="SUPFAM" id="SSF52743">
    <property type="entry name" value="Subtilisin-like"/>
    <property type="match status" value="1"/>
</dbReference>
<evidence type="ECO:0000313" key="15">
    <source>
        <dbReference type="EMBL" id="CCH72484.1"/>
    </source>
</evidence>
<feature type="active site" description="Charge relay system" evidence="7 8">
    <location>
        <position position="174"/>
    </location>
</feature>
<accession>W6K2C5</accession>
<dbReference type="InterPro" id="IPR023827">
    <property type="entry name" value="Peptidase_S8_Asp-AS"/>
</dbReference>
<dbReference type="FunFam" id="3.50.30.30:FF:000005">
    <property type="entry name" value="subtilisin-like protease SBT1.5"/>
    <property type="match status" value="1"/>
</dbReference>
<evidence type="ECO:0000313" key="16">
    <source>
        <dbReference type="Proteomes" id="UP000035763"/>
    </source>
</evidence>
<comment type="caution">
    <text evidence="15">The sequence shown here is derived from an EMBL/GenBank/DDBJ whole genome shotgun (WGS) entry which is preliminary data.</text>
</comment>
<evidence type="ECO:0000256" key="4">
    <source>
        <dbReference type="ARBA" id="ARBA00022729"/>
    </source>
</evidence>
<evidence type="ECO:0000256" key="8">
    <source>
        <dbReference type="PROSITE-ProRule" id="PRU01240"/>
    </source>
</evidence>
<evidence type="ECO:0000256" key="9">
    <source>
        <dbReference type="RuleBase" id="RU003355"/>
    </source>
</evidence>
<dbReference type="RefSeq" id="WP_048697826.1">
    <property type="nucleotide sequence ID" value="NZ_HG764815.1"/>
</dbReference>
<proteinExistence type="inferred from homology"/>
<comment type="similarity">
    <text evidence="1 8 9">Belongs to the peptidase S8 family.</text>
</comment>
<reference evidence="15 16" key="1">
    <citation type="journal article" date="2013" name="ISME J.">
        <title>A metabolic model for members of the genus Tetrasphaera involved in enhanced biological phosphorus removal.</title>
        <authorList>
            <person name="Kristiansen R."/>
            <person name="Nguyen H.T.T."/>
            <person name="Saunders A.M."/>
            <person name="Nielsen J.L."/>
            <person name="Wimmer R."/>
            <person name="Le V.Q."/>
            <person name="McIlroy S.J."/>
            <person name="Petrovski S."/>
            <person name="Seviour R.J."/>
            <person name="Calteau A."/>
            <person name="Nielsen K.L."/>
            <person name="Nielsen P.H."/>
        </authorList>
    </citation>
    <scope>NUCLEOTIDE SEQUENCE [LARGE SCALE GENOMIC DNA]</scope>
    <source>
        <strain evidence="15 16">Ben110</strain>
    </source>
</reference>
<dbReference type="STRING" id="1193182.BN11_1700012"/>
<dbReference type="InterPro" id="IPR046450">
    <property type="entry name" value="PA_dom_sf"/>
</dbReference>
<dbReference type="InterPro" id="IPR023828">
    <property type="entry name" value="Peptidase_S8_Ser-AS"/>
</dbReference>
<dbReference type="InterPro" id="IPR015500">
    <property type="entry name" value="Peptidase_S8_subtilisin-rel"/>
</dbReference>
<dbReference type="Proteomes" id="UP000035763">
    <property type="component" value="Unassembled WGS sequence"/>
</dbReference>